<evidence type="ECO:0000256" key="4">
    <source>
        <dbReference type="ARBA" id="ARBA00023136"/>
    </source>
</evidence>
<dbReference type="Proteomes" id="UP000712673">
    <property type="component" value="Unassembled WGS sequence"/>
</dbReference>
<feature type="transmembrane region" description="Helical" evidence="5">
    <location>
        <begin position="282"/>
        <end position="305"/>
    </location>
</feature>
<feature type="transmembrane region" description="Helical" evidence="5">
    <location>
        <begin position="326"/>
        <end position="346"/>
    </location>
</feature>
<gene>
    <name evidence="7" type="ORF">FJZ47_00820</name>
</gene>
<evidence type="ECO:0000256" key="1">
    <source>
        <dbReference type="ARBA" id="ARBA00004127"/>
    </source>
</evidence>
<evidence type="ECO:0000313" key="8">
    <source>
        <dbReference type="Proteomes" id="UP000712673"/>
    </source>
</evidence>
<evidence type="ECO:0000256" key="5">
    <source>
        <dbReference type="SAM" id="Phobius"/>
    </source>
</evidence>
<evidence type="ECO:0000313" key="7">
    <source>
        <dbReference type="EMBL" id="MBM3222335.1"/>
    </source>
</evidence>
<feature type="transmembrane region" description="Helical" evidence="5">
    <location>
        <begin position="6"/>
        <end position="25"/>
    </location>
</feature>
<dbReference type="PANTHER" id="PTHR39535:SF2">
    <property type="entry name" value="HTTM DOMAIN-CONTAINING PROTEIN"/>
    <property type="match status" value="1"/>
</dbReference>
<dbReference type="InterPro" id="IPR052964">
    <property type="entry name" value="Sporulation_signal_mat"/>
</dbReference>
<protein>
    <recommendedName>
        <fullName evidence="6">HTTM-like domain-containing protein</fullName>
    </recommendedName>
</protein>
<dbReference type="InterPro" id="IPR011020">
    <property type="entry name" value="HTTM-like"/>
</dbReference>
<dbReference type="EMBL" id="VGLS01000011">
    <property type="protein sequence ID" value="MBM3222335.1"/>
    <property type="molecule type" value="Genomic_DNA"/>
</dbReference>
<keyword evidence="4 5" id="KW-0472">Membrane</keyword>
<proteinExistence type="predicted"/>
<reference evidence="7" key="1">
    <citation type="submission" date="2019-03" db="EMBL/GenBank/DDBJ databases">
        <title>Lake Tanganyika Metagenome-Assembled Genomes (MAGs).</title>
        <authorList>
            <person name="Tran P."/>
        </authorList>
    </citation>
    <scope>NUCLEOTIDE SEQUENCE</scope>
    <source>
        <strain evidence="7">K_DeepCast_65m_m2_066</strain>
    </source>
</reference>
<feature type="transmembrane region" description="Helical" evidence="5">
    <location>
        <begin position="188"/>
        <end position="207"/>
    </location>
</feature>
<comment type="caution">
    <text evidence="7">The sequence shown here is derived from an EMBL/GenBank/DDBJ whole genome shotgun (WGS) entry which is preliminary data.</text>
</comment>
<evidence type="ECO:0000256" key="2">
    <source>
        <dbReference type="ARBA" id="ARBA00022692"/>
    </source>
</evidence>
<dbReference type="GO" id="GO:0012505">
    <property type="term" value="C:endomembrane system"/>
    <property type="evidence" value="ECO:0007669"/>
    <property type="project" value="UniProtKB-SubCell"/>
</dbReference>
<dbReference type="AlphaFoldDB" id="A0A937VY70"/>
<feature type="transmembrane region" description="Helical" evidence="5">
    <location>
        <begin position="242"/>
        <end position="262"/>
    </location>
</feature>
<keyword evidence="3 5" id="KW-1133">Transmembrane helix</keyword>
<evidence type="ECO:0000256" key="3">
    <source>
        <dbReference type="ARBA" id="ARBA00022989"/>
    </source>
</evidence>
<dbReference type="SMART" id="SM00752">
    <property type="entry name" value="HTTM"/>
    <property type="match status" value="1"/>
</dbReference>
<dbReference type="PANTHER" id="PTHR39535">
    <property type="entry name" value="SPORULATION-DELAYING PROTEIN SDPB"/>
    <property type="match status" value="1"/>
</dbReference>
<evidence type="ECO:0000259" key="6">
    <source>
        <dbReference type="SMART" id="SM00752"/>
    </source>
</evidence>
<accession>A0A937VY70</accession>
<feature type="transmembrane region" description="Helical" evidence="5">
    <location>
        <begin position="37"/>
        <end position="57"/>
    </location>
</feature>
<feature type="domain" description="HTTM-like" evidence="6">
    <location>
        <begin position="33"/>
        <end position="309"/>
    </location>
</feature>
<feature type="transmembrane region" description="Helical" evidence="5">
    <location>
        <begin position="124"/>
        <end position="143"/>
    </location>
</feature>
<name>A0A937VY70_UNCTE</name>
<sequence length="521" mass="59993">MQARIITHFSLVAAIFHAGVWQRLYASLRTHLLRETYALPLDLLRIVGGLLCVAYFLRLLVEAEDFSNPDGVLDHVLLHHIFWFTRLSLWQPGITLPWFYSIFGLACGIAWGIVLGYRVRLCAGVLFVIAVSTYRWNFIVIYVDDAFMHLLLFWLMLLPVGHTLLPWELRQGWRSCWQRWCQKTVPGTVQWCFLANICLLYVVAGLWKLASPLWQQGFALYAILRLPIAHHHDMWGPQHLPFLQVGNYLTMLIEPLLPFLLLCRPGHPAKWCGLLCHVGFHLGIVLTLNIPFVNFGLLATALLFFREEIMGWLQREGKPALQQAPHYGSSGVLALIFLLVLSLAVVHHIPFIGGLYKPAYALLWMAGITQEYQLFNWIDKTNYHVTYRINTQTADGTIRIINPQTFFPSSLRGTLLQMYLHNIRWMPVPIPYRQPLMQSIMTRLGQRFCRQQNLATPVTVSAHVQRIRPDNLTLTEEDERFLMHFRCAAQQLILCRTFLYVTNAAGCLAANEISPEHGRFE</sequence>
<feature type="transmembrane region" description="Helical" evidence="5">
    <location>
        <begin position="98"/>
        <end position="117"/>
    </location>
</feature>
<keyword evidence="2 5" id="KW-0812">Transmembrane</keyword>
<comment type="subcellular location">
    <subcellularLocation>
        <location evidence="1">Endomembrane system</location>
        <topology evidence="1">Multi-pass membrane protein</topology>
    </subcellularLocation>
</comment>
<organism evidence="7 8">
    <name type="scientific">Tectimicrobiota bacterium</name>
    <dbReference type="NCBI Taxonomy" id="2528274"/>
    <lineage>
        <taxon>Bacteria</taxon>
        <taxon>Pseudomonadati</taxon>
        <taxon>Nitrospinota/Tectimicrobiota group</taxon>
        <taxon>Candidatus Tectimicrobiota</taxon>
    </lineage>
</organism>
<feature type="transmembrane region" description="Helical" evidence="5">
    <location>
        <begin position="149"/>
        <end position="167"/>
    </location>
</feature>